<proteinExistence type="inferred from homology"/>
<evidence type="ECO:0000313" key="6">
    <source>
        <dbReference type="Proteomes" id="UP001222027"/>
    </source>
</evidence>
<evidence type="ECO:0000256" key="3">
    <source>
        <dbReference type="ARBA" id="ARBA00023306"/>
    </source>
</evidence>
<evidence type="ECO:0008006" key="7">
    <source>
        <dbReference type="Google" id="ProtNLM"/>
    </source>
</evidence>
<comment type="caution">
    <text evidence="5">The sequence shown here is derived from an EMBL/GenBank/DDBJ whole genome shotgun (WGS) entry which is preliminary data.</text>
</comment>
<dbReference type="AlphaFoldDB" id="A0AAV8QCG3"/>
<evidence type="ECO:0000256" key="2">
    <source>
        <dbReference type="ARBA" id="ARBA00022618"/>
    </source>
</evidence>
<protein>
    <recommendedName>
        <fullName evidence="7">Cyclin</fullName>
    </recommendedName>
</protein>
<dbReference type="SUPFAM" id="SSF47954">
    <property type="entry name" value="Cyclin-like"/>
    <property type="match status" value="1"/>
</dbReference>
<feature type="region of interest" description="Disordered" evidence="4">
    <location>
        <begin position="33"/>
        <end position="54"/>
    </location>
</feature>
<gene>
    <name evidence="5" type="ORF">OPV22_006753</name>
</gene>
<reference evidence="5 6" key="1">
    <citation type="submission" date="2022-12" db="EMBL/GenBank/DDBJ databases">
        <title>Chromosome-scale assembly of the Ensete ventricosum genome.</title>
        <authorList>
            <person name="Dussert Y."/>
            <person name="Stocks J."/>
            <person name="Wendawek A."/>
            <person name="Woldeyes F."/>
            <person name="Nichols R.A."/>
            <person name="Borrell J.S."/>
        </authorList>
    </citation>
    <scope>NUCLEOTIDE SEQUENCE [LARGE SCALE GENOMIC DNA]</scope>
    <source>
        <strain evidence="6">cv. Maze</strain>
        <tissue evidence="5">Seeds</tissue>
    </source>
</reference>
<name>A0AAV8QCG3_ENSVE</name>
<keyword evidence="6" id="KW-1185">Reference proteome</keyword>
<dbReference type="InterPro" id="IPR036915">
    <property type="entry name" value="Cyclin-like_sf"/>
</dbReference>
<keyword evidence="2" id="KW-0132">Cell division</keyword>
<organism evidence="5 6">
    <name type="scientific">Ensete ventricosum</name>
    <name type="common">Abyssinian banana</name>
    <name type="synonym">Musa ensete</name>
    <dbReference type="NCBI Taxonomy" id="4639"/>
    <lineage>
        <taxon>Eukaryota</taxon>
        <taxon>Viridiplantae</taxon>
        <taxon>Streptophyta</taxon>
        <taxon>Embryophyta</taxon>
        <taxon>Tracheophyta</taxon>
        <taxon>Spermatophyta</taxon>
        <taxon>Magnoliopsida</taxon>
        <taxon>Liliopsida</taxon>
        <taxon>Zingiberales</taxon>
        <taxon>Musaceae</taxon>
        <taxon>Ensete</taxon>
    </lineage>
</organism>
<dbReference type="InterPro" id="IPR013922">
    <property type="entry name" value="Cyclin_PHO80-like"/>
</dbReference>
<sequence length="258" mass="29086">MKRFLQRNPDTPLVSVRVVPHRATLRRWRPSRIAEPTVAGDPPRSRGLRSRSGLGSSPALFVSEPMRINGISAVRFGGDRTQLPDQKLSLLTKVLTLLSSILEAIVQKNEKKLDSLEIKEFVTLFDGLRAPTLSIKRYMERIFKYSKCSPSCFVLAYIYIERFLQQPNIRLTSLNVHRLLIASVVVAAKFIDDAFFSNAYYAKVGGISTLEMNRLEINFLFSVDFRLQVTVVATWLVASKKSLSKASLLTSQEGDSMM</sequence>
<dbReference type="EMBL" id="JAQQAF010000002">
    <property type="protein sequence ID" value="KAJ8505867.1"/>
    <property type="molecule type" value="Genomic_DNA"/>
</dbReference>
<accession>A0AAV8QCG3</accession>
<dbReference type="PANTHER" id="PTHR15615:SF108">
    <property type="entry name" value="PROTEIN CNPPD1"/>
    <property type="match status" value="1"/>
</dbReference>
<dbReference type="Gene3D" id="1.10.472.10">
    <property type="entry name" value="Cyclin-like"/>
    <property type="match status" value="1"/>
</dbReference>
<dbReference type="Proteomes" id="UP001222027">
    <property type="component" value="Unassembled WGS sequence"/>
</dbReference>
<dbReference type="Pfam" id="PF08613">
    <property type="entry name" value="Cyclin"/>
    <property type="match status" value="1"/>
</dbReference>
<dbReference type="GO" id="GO:0019901">
    <property type="term" value="F:protein kinase binding"/>
    <property type="evidence" value="ECO:0007669"/>
    <property type="project" value="InterPro"/>
</dbReference>
<dbReference type="PANTHER" id="PTHR15615">
    <property type="match status" value="1"/>
</dbReference>
<evidence type="ECO:0000313" key="5">
    <source>
        <dbReference type="EMBL" id="KAJ8505867.1"/>
    </source>
</evidence>
<keyword evidence="3" id="KW-0131">Cell cycle</keyword>
<evidence type="ECO:0000256" key="1">
    <source>
        <dbReference type="ARBA" id="ARBA00007215"/>
    </source>
</evidence>
<comment type="similarity">
    <text evidence="1">Belongs to the cyclin family. Cyclin U/P subfamily.</text>
</comment>
<evidence type="ECO:0000256" key="4">
    <source>
        <dbReference type="SAM" id="MobiDB-lite"/>
    </source>
</evidence>
<dbReference type="GO" id="GO:0051301">
    <property type="term" value="P:cell division"/>
    <property type="evidence" value="ECO:0007669"/>
    <property type="project" value="UniProtKB-KW"/>
</dbReference>